<keyword evidence="2" id="KW-1185">Reference proteome</keyword>
<proteinExistence type="predicted"/>
<dbReference type="EMBL" id="CM029053">
    <property type="protein sequence ID" value="KAG2555139.1"/>
    <property type="molecule type" value="Genomic_DNA"/>
</dbReference>
<evidence type="ECO:0000313" key="1">
    <source>
        <dbReference type="EMBL" id="KAG2555139.1"/>
    </source>
</evidence>
<accession>A0A8T0P348</accession>
<gene>
    <name evidence="1" type="ORF">PVAP13_9KG546000</name>
</gene>
<protein>
    <submittedName>
        <fullName evidence="1">Uncharacterized protein</fullName>
    </submittedName>
</protein>
<sequence length="119" mass="12938">MQLFSNLSMVLPDWMSCQFNLMLGWADSKMWLSPSHRDKETDHDRVAVVAALNDCKSRSRCACRSAVAAPGCAALRPRLYCAQPAVAPILRVQSCSMLMPAAAWSPSTIDGAPLGCFCC</sequence>
<dbReference type="Proteomes" id="UP000823388">
    <property type="component" value="Chromosome 9K"/>
</dbReference>
<comment type="caution">
    <text evidence="1">The sequence shown here is derived from an EMBL/GenBank/DDBJ whole genome shotgun (WGS) entry which is preliminary data.</text>
</comment>
<evidence type="ECO:0000313" key="2">
    <source>
        <dbReference type="Proteomes" id="UP000823388"/>
    </source>
</evidence>
<reference evidence="1" key="1">
    <citation type="submission" date="2020-05" db="EMBL/GenBank/DDBJ databases">
        <title>WGS assembly of Panicum virgatum.</title>
        <authorList>
            <person name="Lovell J.T."/>
            <person name="Jenkins J."/>
            <person name="Shu S."/>
            <person name="Juenger T.E."/>
            <person name="Schmutz J."/>
        </authorList>
    </citation>
    <scope>NUCLEOTIDE SEQUENCE</scope>
    <source>
        <strain evidence="1">AP13</strain>
    </source>
</reference>
<organism evidence="1 2">
    <name type="scientific">Panicum virgatum</name>
    <name type="common">Blackwell switchgrass</name>
    <dbReference type="NCBI Taxonomy" id="38727"/>
    <lineage>
        <taxon>Eukaryota</taxon>
        <taxon>Viridiplantae</taxon>
        <taxon>Streptophyta</taxon>
        <taxon>Embryophyta</taxon>
        <taxon>Tracheophyta</taxon>
        <taxon>Spermatophyta</taxon>
        <taxon>Magnoliopsida</taxon>
        <taxon>Liliopsida</taxon>
        <taxon>Poales</taxon>
        <taxon>Poaceae</taxon>
        <taxon>PACMAD clade</taxon>
        <taxon>Panicoideae</taxon>
        <taxon>Panicodae</taxon>
        <taxon>Paniceae</taxon>
        <taxon>Panicinae</taxon>
        <taxon>Panicum</taxon>
        <taxon>Panicum sect. Hiantes</taxon>
    </lineage>
</organism>
<name>A0A8T0P348_PANVG</name>
<dbReference type="AlphaFoldDB" id="A0A8T0P348"/>